<dbReference type="EMBL" id="FOBF01000002">
    <property type="protein sequence ID" value="SEK59433.1"/>
    <property type="molecule type" value="Genomic_DNA"/>
</dbReference>
<feature type="domain" description="Beta-lactamase-related" evidence="1">
    <location>
        <begin position="22"/>
        <end position="339"/>
    </location>
</feature>
<name>A0A1H7IA37_9ACTN</name>
<gene>
    <name evidence="2" type="ORF">SAMN05660976_00740</name>
</gene>
<dbReference type="RefSeq" id="WP_091098263.1">
    <property type="nucleotide sequence ID" value="NZ_FOBF01000002.1"/>
</dbReference>
<proteinExistence type="predicted"/>
<dbReference type="InterPro" id="IPR050491">
    <property type="entry name" value="AmpC-like"/>
</dbReference>
<dbReference type="PANTHER" id="PTHR46825">
    <property type="entry name" value="D-ALANYL-D-ALANINE-CARBOXYPEPTIDASE/ENDOPEPTIDASE AMPH"/>
    <property type="match status" value="1"/>
</dbReference>
<sequence>MTASPLSPSRALPSAAELGDRLAALAREHGVTGAAVAVGLGDAVVEAATGVLNTRTGHPVTTGSLFQVGSVAKVWTATLVMQLVAEGRLSLDDTVRSVLPGFALADEDAAARVTVRQLLTHTAGFEGDALIDTGRGDDAVERLVALMGDLPQLFPPGAMWSYSNAGYCVLGRIVEVLRGLPFGAALKAHLAAPLGLTHVATCADEAILYDAAVGHAGGEPVPVWSILRSNEPAGSSLAMPARDLLAFARMHLRGGLADDGRRVLPEEPAALMREPQVELPDLGRTSSAGLGWELQRWRGGVVAAHDGSTPGQAASLRAVPGAGVAAVLLTNGGDPDPLRAGLLHPLVEELAGLRAPAAPAPPSPPLPVDAARYTGRYVSDAVTWDVEADPDGDPVSLWLTATPLGVLAEHGGAQRFRLVRLRGDAFVFAEARGGTHSVVAFVPDGERIAFLHTGRANPRLTH</sequence>
<accession>A0A1H7IA37</accession>
<keyword evidence="3" id="KW-1185">Reference proteome</keyword>
<dbReference type="InterPro" id="IPR012338">
    <property type="entry name" value="Beta-lactam/transpept-like"/>
</dbReference>
<dbReference type="InterPro" id="IPR001466">
    <property type="entry name" value="Beta-lactam-related"/>
</dbReference>
<dbReference type="PANTHER" id="PTHR46825:SF8">
    <property type="entry name" value="BETA-LACTAMASE-RELATED"/>
    <property type="match status" value="1"/>
</dbReference>
<evidence type="ECO:0000313" key="3">
    <source>
        <dbReference type="Proteomes" id="UP000198953"/>
    </source>
</evidence>
<dbReference type="Proteomes" id="UP000198953">
    <property type="component" value="Unassembled WGS sequence"/>
</dbReference>
<dbReference type="SUPFAM" id="SSF56601">
    <property type="entry name" value="beta-lactamase/transpeptidase-like"/>
    <property type="match status" value="1"/>
</dbReference>
<dbReference type="AlphaFoldDB" id="A0A1H7IA37"/>
<protein>
    <submittedName>
        <fullName evidence="2">CubicO group peptidase, beta-lactamase class C family</fullName>
    </submittedName>
</protein>
<organism evidence="2 3">
    <name type="scientific">Nonomuraea pusilla</name>
    <dbReference type="NCBI Taxonomy" id="46177"/>
    <lineage>
        <taxon>Bacteria</taxon>
        <taxon>Bacillati</taxon>
        <taxon>Actinomycetota</taxon>
        <taxon>Actinomycetes</taxon>
        <taxon>Streptosporangiales</taxon>
        <taxon>Streptosporangiaceae</taxon>
        <taxon>Nonomuraea</taxon>
    </lineage>
</organism>
<evidence type="ECO:0000313" key="2">
    <source>
        <dbReference type="EMBL" id="SEK59433.1"/>
    </source>
</evidence>
<dbReference type="Pfam" id="PF00144">
    <property type="entry name" value="Beta-lactamase"/>
    <property type="match status" value="1"/>
</dbReference>
<dbReference type="STRING" id="46177.SAMN05660976_00740"/>
<dbReference type="Gene3D" id="3.40.710.10">
    <property type="entry name" value="DD-peptidase/beta-lactamase superfamily"/>
    <property type="match status" value="1"/>
</dbReference>
<reference evidence="2 3" key="1">
    <citation type="submission" date="2016-10" db="EMBL/GenBank/DDBJ databases">
        <authorList>
            <person name="de Groot N.N."/>
        </authorList>
    </citation>
    <scope>NUCLEOTIDE SEQUENCE [LARGE SCALE GENOMIC DNA]</scope>
    <source>
        <strain evidence="2 3">DSM 43357</strain>
    </source>
</reference>
<dbReference type="OrthoDB" id="262125at2"/>
<evidence type="ECO:0000259" key="1">
    <source>
        <dbReference type="Pfam" id="PF00144"/>
    </source>
</evidence>